<evidence type="ECO:0000256" key="12">
    <source>
        <dbReference type="ARBA" id="ARBA00023239"/>
    </source>
</evidence>
<keyword evidence="19" id="KW-1185">Reference proteome</keyword>
<name>A0A7X2S1T5_9BACI</name>
<keyword evidence="9 15" id="KW-0822">Tryptophan biosynthesis</keyword>
<dbReference type="InterPro" id="IPR015890">
    <property type="entry name" value="Chorismate_C"/>
</dbReference>
<accession>A0A7X2S1T5</accession>
<comment type="cofactor">
    <cofactor evidence="1 15">
        <name>Mg(2+)</name>
        <dbReference type="ChEBI" id="CHEBI:18420"/>
    </cofactor>
</comment>
<evidence type="ECO:0000256" key="5">
    <source>
        <dbReference type="ARBA" id="ARBA00012266"/>
    </source>
</evidence>
<comment type="caution">
    <text evidence="18">The sequence shown here is derived from an EMBL/GenBank/DDBJ whole genome shotgun (WGS) entry which is preliminary data.</text>
</comment>
<comment type="subunit">
    <text evidence="4 15">Heterotetramer consisting of two non-identical subunits: a beta subunit (TrpG) and a large alpha subunit (TrpE).</text>
</comment>
<dbReference type="GO" id="GO:0004049">
    <property type="term" value="F:anthranilate synthase activity"/>
    <property type="evidence" value="ECO:0007669"/>
    <property type="project" value="UniProtKB-EC"/>
</dbReference>
<evidence type="ECO:0000256" key="6">
    <source>
        <dbReference type="ARBA" id="ARBA00020653"/>
    </source>
</evidence>
<dbReference type="GO" id="GO:0000162">
    <property type="term" value="P:L-tryptophan biosynthetic process"/>
    <property type="evidence" value="ECO:0007669"/>
    <property type="project" value="UniProtKB-UniPathway"/>
</dbReference>
<evidence type="ECO:0000256" key="13">
    <source>
        <dbReference type="ARBA" id="ARBA00025634"/>
    </source>
</evidence>
<dbReference type="AlphaFoldDB" id="A0A7X2S1T5"/>
<evidence type="ECO:0000256" key="4">
    <source>
        <dbReference type="ARBA" id="ARBA00011575"/>
    </source>
</evidence>
<evidence type="ECO:0000256" key="10">
    <source>
        <dbReference type="ARBA" id="ARBA00022842"/>
    </source>
</evidence>
<evidence type="ECO:0000256" key="3">
    <source>
        <dbReference type="ARBA" id="ARBA00009562"/>
    </source>
</evidence>
<dbReference type="PANTHER" id="PTHR11236:SF48">
    <property type="entry name" value="ISOCHORISMATE SYNTHASE MENF"/>
    <property type="match status" value="1"/>
</dbReference>
<evidence type="ECO:0000256" key="8">
    <source>
        <dbReference type="ARBA" id="ARBA00022723"/>
    </source>
</evidence>
<dbReference type="PRINTS" id="PR00095">
    <property type="entry name" value="ANTSNTHASEI"/>
</dbReference>
<dbReference type="PANTHER" id="PTHR11236">
    <property type="entry name" value="AMINOBENZOATE/ANTHRANILATE SYNTHASE"/>
    <property type="match status" value="1"/>
</dbReference>
<sequence length="512" mass="57461">MSQSEFTSFLQHAEEHRTIPVIKTYKLDTLTPIQLFNALKDKAVYILESSDQESDWSNFSFIGLNPVYTIREKNDVFTVKGTDGSTVYSENSLSGIFRYLDRSLQLKQPDIPIPFKGGAVGYIGYDAVSLFEKVKKHPARLEEETMCSLFICRSYLAFDHAANQLYCIEYAFLDGRETERELLDCYTKACESISSLITQVNSSSPLKDLFFDYSGQGTVSFDRVNSNMSKEAFLEKVGIIQEYIASGDVFQAVLSQRFKVPIRSGGFELYRILRKVNPSPYLFYLNYGDTEIAGSSPERLIHVQNGHLEIHPIAGTRRRGKDEEEDRRLAADLLADEKEKAEHLMLVDLARNDIGRVADYHSVKTENYMELTRFSHVMHLLSKVTGRLREDVHPADALAASFPAGTVSGAPKVRAMEILRELEPTPRDQYAGCIAYIGFDGSIDSCIAIRTAVIKDGMAHIQAGAGIVADSVPENEWEETRSKASALIKAIEMANDQFGKEAEYEGHSIKSR</sequence>
<evidence type="ECO:0000256" key="14">
    <source>
        <dbReference type="ARBA" id="ARBA00047683"/>
    </source>
</evidence>
<evidence type="ECO:0000259" key="17">
    <source>
        <dbReference type="Pfam" id="PF04715"/>
    </source>
</evidence>
<dbReference type="InterPro" id="IPR019999">
    <property type="entry name" value="Anth_synth_I-like"/>
</dbReference>
<evidence type="ECO:0000256" key="15">
    <source>
        <dbReference type="RuleBase" id="RU364045"/>
    </source>
</evidence>
<keyword evidence="12 15" id="KW-0456">Lyase</keyword>
<protein>
    <recommendedName>
        <fullName evidence="6 15">Anthranilate synthase component 1</fullName>
        <ecNumber evidence="5 15">4.1.3.27</ecNumber>
    </recommendedName>
</protein>
<feature type="domain" description="Anthranilate synthase component I N-terminal" evidence="17">
    <location>
        <begin position="28"/>
        <end position="166"/>
    </location>
</feature>
<dbReference type="RefSeq" id="WP_155110701.1">
    <property type="nucleotide sequence ID" value="NZ_WMIB01000001.1"/>
</dbReference>
<reference evidence="18 19" key="1">
    <citation type="journal article" date="2017" name="Int. J. Syst. Evol. Microbiol.">
        <title>Bacillus mangrovi sp. nov., isolated from a sediment sample from a mangrove forest.</title>
        <authorList>
            <person name="Gupta V."/>
            <person name="Singh P.K."/>
            <person name="Korpole S."/>
            <person name="Tanuku N.R.S."/>
            <person name="Pinnaka A.K."/>
        </authorList>
    </citation>
    <scope>NUCLEOTIDE SEQUENCE [LARGE SCALE GENOMIC DNA]</scope>
    <source>
        <strain evidence="18 19">KCTC 33872</strain>
    </source>
</reference>
<dbReference type="UniPathway" id="UPA00035">
    <property type="reaction ID" value="UER00040"/>
</dbReference>
<gene>
    <name evidence="15" type="primary">trpE</name>
    <name evidence="18" type="ORF">GKZ89_02050</name>
</gene>
<evidence type="ECO:0000313" key="18">
    <source>
        <dbReference type="EMBL" id="MTH52172.1"/>
    </source>
</evidence>
<dbReference type="Gene3D" id="3.60.120.10">
    <property type="entry name" value="Anthranilate synthase"/>
    <property type="match status" value="1"/>
</dbReference>
<dbReference type="GO" id="GO:0046872">
    <property type="term" value="F:metal ion binding"/>
    <property type="evidence" value="ECO:0007669"/>
    <property type="project" value="UniProtKB-KW"/>
</dbReference>
<dbReference type="InterPro" id="IPR005801">
    <property type="entry name" value="ADC_synthase"/>
</dbReference>
<dbReference type="InterPro" id="IPR005256">
    <property type="entry name" value="Anth_synth_I_PabB"/>
</dbReference>
<organism evidence="18 19">
    <name type="scientific">Metabacillus mangrovi</name>
    <dbReference type="NCBI Taxonomy" id="1491830"/>
    <lineage>
        <taxon>Bacteria</taxon>
        <taxon>Bacillati</taxon>
        <taxon>Bacillota</taxon>
        <taxon>Bacilli</taxon>
        <taxon>Bacillales</taxon>
        <taxon>Bacillaceae</taxon>
        <taxon>Metabacillus</taxon>
    </lineage>
</organism>
<dbReference type="SUPFAM" id="SSF56322">
    <property type="entry name" value="ADC synthase"/>
    <property type="match status" value="1"/>
</dbReference>
<feature type="domain" description="Chorismate-utilising enzyme C-terminal" evidence="16">
    <location>
        <begin position="230"/>
        <end position="483"/>
    </location>
</feature>
<comment type="function">
    <text evidence="13 15">Part of a heterotetrameric complex that catalyzes the two-step biosynthesis of anthranilate, an intermediate in the biosynthesis of L-tryptophan. In the first step, the glutamine-binding beta subunit (TrpG) of anthranilate synthase (AS) provides the glutamine amidotransferase activity which generates ammonia as a substrate that, along with chorismate, is used in the second step, catalyzed by the large alpha subunit of AS (TrpE) to produce anthranilate. In the absence of TrpG, TrpE can synthesize anthranilate directly from chorismate and high concentrations of ammonia.</text>
</comment>
<proteinExistence type="inferred from homology"/>
<evidence type="ECO:0000256" key="2">
    <source>
        <dbReference type="ARBA" id="ARBA00004873"/>
    </source>
</evidence>
<dbReference type="NCBIfam" id="TIGR00564">
    <property type="entry name" value="trpE_most"/>
    <property type="match status" value="1"/>
</dbReference>
<keyword evidence="7 15" id="KW-0028">Amino-acid biosynthesis</keyword>
<dbReference type="EMBL" id="WMIB01000001">
    <property type="protein sequence ID" value="MTH52172.1"/>
    <property type="molecule type" value="Genomic_DNA"/>
</dbReference>
<evidence type="ECO:0000313" key="19">
    <source>
        <dbReference type="Proteomes" id="UP000434639"/>
    </source>
</evidence>
<dbReference type="Proteomes" id="UP000434639">
    <property type="component" value="Unassembled WGS sequence"/>
</dbReference>
<keyword evidence="11 15" id="KW-0057">Aromatic amino acid biosynthesis</keyword>
<keyword evidence="8 15" id="KW-0479">Metal-binding</keyword>
<comment type="similarity">
    <text evidence="3 15">Belongs to the anthranilate synthase component I family.</text>
</comment>
<comment type="pathway">
    <text evidence="2 15">Amino-acid biosynthesis; L-tryptophan biosynthesis; L-tryptophan from chorismate: step 1/5.</text>
</comment>
<evidence type="ECO:0000256" key="11">
    <source>
        <dbReference type="ARBA" id="ARBA00023141"/>
    </source>
</evidence>
<comment type="catalytic activity">
    <reaction evidence="14 15">
        <text>chorismate + L-glutamine = anthranilate + pyruvate + L-glutamate + H(+)</text>
        <dbReference type="Rhea" id="RHEA:21732"/>
        <dbReference type="ChEBI" id="CHEBI:15361"/>
        <dbReference type="ChEBI" id="CHEBI:15378"/>
        <dbReference type="ChEBI" id="CHEBI:16567"/>
        <dbReference type="ChEBI" id="CHEBI:29748"/>
        <dbReference type="ChEBI" id="CHEBI:29985"/>
        <dbReference type="ChEBI" id="CHEBI:58359"/>
        <dbReference type="EC" id="4.1.3.27"/>
    </reaction>
</comment>
<dbReference type="Pfam" id="PF04715">
    <property type="entry name" value="Anth_synt_I_N"/>
    <property type="match status" value="1"/>
</dbReference>
<dbReference type="Pfam" id="PF00425">
    <property type="entry name" value="Chorismate_bind"/>
    <property type="match status" value="1"/>
</dbReference>
<keyword evidence="10 15" id="KW-0460">Magnesium</keyword>
<dbReference type="OrthoDB" id="9803598at2"/>
<evidence type="ECO:0000256" key="7">
    <source>
        <dbReference type="ARBA" id="ARBA00022605"/>
    </source>
</evidence>
<evidence type="ECO:0000256" key="9">
    <source>
        <dbReference type="ARBA" id="ARBA00022822"/>
    </source>
</evidence>
<evidence type="ECO:0000259" key="16">
    <source>
        <dbReference type="Pfam" id="PF00425"/>
    </source>
</evidence>
<dbReference type="EC" id="4.1.3.27" evidence="5 15"/>
<dbReference type="InterPro" id="IPR006805">
    <property type="entry name" value="Anth_synth_I_N"/>
</dbReference>
<evidence type="ECO:0000256" key="1">
    <source>
        <dbReference type="ARBA" id="ARBA00001946"/>
    </source>
</evidence>